<evidence type="ECO:0000313" key="6">
    <source>
        <dbReference type="EMBL" id="CAF9905539.1"/>
    </source>
</evidence>
<accession>A0A8H3EFE5</accession>
<dbReference type="SUPFAM" id="SSF48403">
    <property type="entry name" value="Ankyrin repeat"/>
    <property type="match status" value="1"/>
</dbReference>
<evidence type="ECO:0000259" key="4">
    <source>
        <dbReference type="Pfam" id="PF22939"/>
    </source>
</evidence>
<dbReference type="InterPro" id="IPR036770">
    <property type="entry name" value="Ankyrin_rpt-contain_sf"/>
</dbReference>
<evidence type="ECO:0000256" key="2">
    <source>
        <dbReference type="PROSITE-ProRule" id="PRU00023"/>
    </source>
</evidence>
<comment type="caution">
    <text evidence="6">The sequence shown here is derived from an EMBL/GenBank/DDBJ whole genome shotgun (WGS) entry which is preliminary data.</text>
</comment>
<dbReference type="Gene3D" id="1.25.40.20">
    <property type="entry name" value="Ankyrin repeat-containing domain"/>
    <property type="match status" value="3"/>
</dbReference>
<dbReference type="InterPro" id="IPR027417">
    <property type="entry name" value="P-loop_NTPase"/>
</dbReference>
<dbReference type="Proteomes" id="UP000664169">
    <property type="component" value="Unassembled WGS sequence"/>
</dbReference>
<dbReference type="EMBL" id="CAJPDQ010000002">
    <property type="protein sequence ID" value="CAF9905539.1"/>
    <property type="molecule type" value="Genomic_DNA"/>
</dbReference>
<evidence type="ECO:0000259" key="5">
    <source>
        <dbReference type="Pfam" id="PF24883"/>
    </source>
</evidence>
<keyword evidence="7" id="KW-1185">Reference proteome</keyword>
<organism evidence="6 7">
    <name type="scientific">Gomphillus americanus</name>
    <dbReference type="NCBI Taxonomy" id="1940652"/>
    <lineage>
        <taxon>Eukaryota</taxon>
        <taxon>Fungi</taxon>
        <taxon>Dikarya</taxon>
        <taxon>Ascomycota</taxon>
        <taxon>Pezizomycotina</taxon>
        <taxon>Lecanoromycetes</taxon>
        <taxon>OSLEUM clade</taxon>
        <taxon>Ostropomycetidae</taxon>
        <taxon>Ostropales</taxon>
        <taxon>Graphidaceae</taxon>
        <taxon>Gomphilloideae</taxon>
        <taxon>Gomphillus</taxon>
    </lineage>
</organism>
<dbReference type="PROSITE" id="PS50297">
    <property type="entry name" value="ANK_REP_REGION"/>
    <property type="match status" value="2"/>
</dbReference>
<dbReference type="Pfam" id="PF22939">
    <property type="entry name" value="WHD_GPIID"/>
    <property type="match status" value="1"/>
</dbReference>
<dbReference type="InterPro" id="IPR056884">
    <property type="entry name" value="NPHP3-like_N"/>
</dbReference>
<feature type="domain" description="Nephrocystin 3-like N-terminal" evidence="5">
    <location>
        <begin position="271"/>
        <end position="423"/>
    </location>
</feature>
<dbReference type="Gene3D" id="3.40.50.300">
    <property type="entry name" value="P-loop containing nucleotide triphosphate hydrolases"/>
    <property type="match status" value="1"/>
</dbReference>
<dbReference type="SMART" id="SM00248">
    <property type="entry name" value="ANK"/>
    <property type="match status" value="8"/>
</dbReference>
<dbReference type="InterPro" id="IPR054471">
    <property type="entry name" value="GPIID_WHD"/>
</dbReference>
<protein>
    <recommendedName>
        <fullName evidence="8">NACHT domain-containing protein</fullName>
    </recommendedName>
</protein>
<reference evidence="6" key="1">
    <citation type="submission" date="2021-03" db="EMBL/GenBank/DDBJ databases">
        <authorList>
            <person name="Tagirdzhanova G."/>
        </authorList>
    </citation>
    <scope>NUCLEOTIDE SEQUENCE</scope>
</reference>
<dbReference type="InterPro" id="IPR002110">
    <property type="entry name" value="Ankyrin_rpt"/>
</dbReference>
<dbReference type="AlphaFoldDB" id="A0A8H3EFE5"/>
<feature type="compositionally biased region" description="Basic and acidic residues" evidence="3">
    <location>
        <begin position="1121"/>
        <end position="1138"/>
    </location>
</feature>
<feature type="repeat" description="ANK" evidence="2">
    <location>
        <begin position="1067"/>
        <end position="1089"/>
    </location>
</feature>
<gene>
    <name evidence="6" type="ORF">GOMPHAMPRED_003249</name>
</gene>
<evidence type="ECO:0000313" key="7">
    <source>
        <dbReference type="Proteomes" id="UP000664169"/>
    </source>
</evidence>
<dbReference type="PANTHER" id="PTHR10039">
    <property type="entry name" value="AMELOGENIN"/>
    <property type="match status" value="1"/>
</dbReference>
<keyword evidence="2" id="KW-0040">ANK repeat</keyword>
<dbReference type="OrthoDB" id="7464126at2759"/>
<keyword evidence="1" id="KW-0677">Repeat</keyword>
<dbReference type="PROSITE" id="PS50088">
    <property type="entry name" value="ANK_REPEAT"/>
    <property type="match status" value="2"/>
</dbReference>
<sequence>MSIAVRQTANLKPELRLAQAISEFEADLSDEQKQQYRQDKSKPLHSDDVMRLTAEIDRSMLIQGSRRCFGPRLTNFLHGVQQFASIGDIVIGGSQCLPAIGVWTLVRFSLMSVIQYKPYVDSMSLMFMEIGRSAPSYQRMALLYPQSRHLQANVLEYFILVVQLCHRMLKYSKKSGLKQFFNSTYSSSSMDRKDLERWSLAIRDEMNIAMAQANREETQKTSGFRFVLRQDTNQIRLYQQQAAKLRILDTISTYDYETTWKQLRKVGNTTILTDNTTYLTWKSFSKSNTLILLGQLGAGKSIVLANMIDDLFLSCPSDQALIVYFFCRHDIPESLVARTIIGAIARQLLKHMDISALPSGLIRDRYAIEDITAIVSESLAPDAMVYVILDGIHECDAGNQSEVFTFLADLPSSMHLSMCVSTRTQESLATEELTTLGRDLVYISMPQDNPDIGIYIEQELENLLVSDKMVIRDPHIVLEIRDQLVSKSEGMFLWVYLQILLLCFENSDHGIRQVLKELPLPQDLATTYARILDKTTKTIKDDVRTKFLSLIVAAFRPLTVKELQESLSVTLGDTSWDISKLITDITTVFSACSGLLVLDEEQETIRLVHASALQFLQNETKYLMGDIHEAMAYTIFTYLHYPLFETSISSTVVPTIDAKLIPPRVIASTLRPSTNIQRMAIRLLKSRTSKEQDISKTLAEQRQKVADKSDFQFQHYAREYWLRHLCETKKLNSAASKLLARLFQSRKLSLDDIENFCQHTATMYQSWTELLTKSMTYIDTGPTQMFSFLCWAVEHGCTPVVKLILDNSRIDVNRGLASDIHPLKIAIETRNQDMVSLLLKYKRVRCDWSVYGGGSPLEIALNLEDYQIASILLQDDRIDPNGFTIEAPTTLLMRAVIKRNVTTAILLLECARTDKNKHTADGTALHHAISKADSILDHLLSAPDVNINARDNKSRTPLYLAISEGSDLQVISKLLSVERLDPNIADLDGRTPLHRACQNMKIDIVKLLASDSRVDLDAQDKEGSTALALAVYLEYLACVQALLWQEVSFPEDHILREDLDPNLADFDGWTPLHIAALHGMENIVRELLKVSVIRVRLQHDVGETPAQVARRRGHTDIGQLLDEHQEKEEEKKSSHDPT</sequence>
<feature type="region of interest" description="Disordered" evidence="3">
    <location>
        <begin position="1105"/>
        <end position="1138"/>
    </location>
</feature>
<dbReference type="Pfam" id="PF24883">
    <property type="entry name" value="NPHP3_N"/>
    <property type="match status" value="1"/>
</dbReference>
<dbReference type="Pfam" id="PF12796">
    <property type="entry name" value="Ank_2"/>
    <property type="match status" value="3"/>
</dbReference>
<feature type="repeat" description="ANK" evidence="2">
    <location>
        <begin position="988"/>
        <end position="1008"/>
    </location>
</feature>
<dbReference type="PANTHER" id="PTHR10039:SF10">
    <property type="entry name" value="NACHT DOMAIN-CONTAINING PROTEIN"/>
    <property type="match status" value="1"/>
</dbReference>
<proteinExistence type="predicted"/>
<feature type="domain" description="GPI inositol-deacylase winged helix" evidence="4">
    <location>
        <begin position="544"/>
        <end position="620"/>
    </location>
</feature>
<evidence type="ECO:0000256" key="3">
    <source>
        <dbReference type="SAM" id="MobiDB-lite"/>
    </source>
</evidence>
<evidence type="ECO:0008006" key="8">
    <source>
        <dbReference type="Google" id="ProtNLM"/>
    </source>
</evidence>
<name>A0A8H3EFE5_9LECA</name>
<evidence type="ECO:0000256" key="1">
    <source>
        <dbReference type="ARBA" id="ARBA00022737"/>
    </source>
</evidence>